<proteinExistence type="inferred from homology"/>
<dbReference type="PANTHER" id="PTHR44196">
    <property type="entry name" value="DEHYDROGENASE/REDUCTASE SDR FAMILY MEMBER 7B"/>
    <property type="match status" value="1"/>
</dbReference>
<dbReference type="InterPro" id="IPR036291">
    <property type="entry name" value="NAD(P)-bd_dom_sf"/>
</dbReference>
<evidence type="ECO:0000256" key="4">
    <source>
        <dbReference type="ARBA" id="ARBA00037096"/>
    </source>
</evidence>
<dbReference type="PRINTS" id="PR00081">
    <property type="entry name" value="GDHRDH"/>
</dbReference>
<keyword evidence="3" id="KW-0560">Oxidoreductase</keyword>
<gene>
    <name evidence="6" type="ORF">BDV23DRAFT_194277</name>
</gene>
<dbReference type="OrthoDB" id="37659at2759"/>
<evidence type="ECO:0000313" key="6">
    <source>
        <dbReference type="EMBL" id="KAE8395632.1"/>
    </source>
</evidence>
<name>A0A5N7CMZ4_PETAA</name>
<feature type="domain" description="Thioredoxin" evidence="5">
    <location>
        <begin position="102"/>
        <end position="264"/>
    </location>
</feature>
<comment type="similarity">
    <text evidence="1">Belongs to the short-chain dehydrogenases/reductases (SDR) family.</text>
</comment>
<dbReference type="Gene3D" id="3.40.50.720">
    <property type="entry name" value="NAD(P)-binding Rossmann-like Domain"/>
    <property type="match status" value="1"/>
</dbReference>
<reference evidence="6" key="1">
    <citation type="submission" date="2019-04" db="EMBL/GenBank/DDBJ databases">
        <title>Friends and foes A comparative genomics studyof 23 Aspergillus species from section Flavi.</title>
        <authorList>
            <consortium name="DOE Joint Genome Institute"/>
            <person name="Kjaerbolling I."/>
            <person name="Vesth T."/>
            <person name="Frisvad J.C."/>
            <person name="Nybo J.L."/>
            <person name="Theobald S."/>
            <person name="Kildgaard S."/>
            <person name="Isbrandt T."/>
            <person name="Kuo A."/>
            <person name="Sato A."/>
            <person name="Lyhne E.K."/>
            <person name="Kogle M.E."/>
            <person name="Wiebenga A."/>
            <person name="Kun R.S."/>
            <person name="Lubbers R.J."/>
            <person name="Makela M.R."/>
            <person name="Barry K."/>
            <person name="Chovatia M."/>
            <person name="Clum A."/>
            <person name="Daum C."/>
            <person name="Haridas S."/>
            <person name="He G."/>
            <person name="LaButti K."/>
            <person name="Lipzen A."/>
            <person name="Mondo S."/>
            <person name="Riley R."/>
            <person name="Salamov A."/>
            <person name="Simmons B.A."/>
            <person name="Magnuson J.K."/>
            <person name="Henrissat B."/>
            <person name="Mortensen U.H."/>
            <person name="Larsen T.O."/>
            <person name="Devries R.P."/>
            <person name="Grigoriev I.V."/>
            <person name="Machida M."/>
            <person name="Baker S.E."/>
            <person name="Andersen M.R."/>
        </authorList>
    </citation>
    <scope>NUCLEOTIDE SEQUENCE [LARGE SCALE GENOMIC DNA]</scope>
    <source>
        <strain evidence="6">IBT 14317</strain>
    </source>
</reference>
<dbReference type="SUPFAM" id="SSF51735">
    <property type="entry name" value="NAD(P)-binding Rossmann-fold domains"/>
    <property type="match status" value="1"/>
</dbReference>
<dbReference type="InterPro" id="IPR002347">
    <property type="entry name" value="SDR_fam"/>
</dbReference>
<dbReference type="InterPro" id="IPR013766">
    <property type="entry name" value="Thioredoxin_domain"/>
</dbReference>
<dbReference type="Pfam" id="PF00106">
    <property type="entry name" value="adh_short"/>
    <property type="match status" value="1"/>
</dbReference>
<dbReference type="PROSITE" id="PS00061">
    <property type="entry name" value="ADH_SHORT"/>
    <property type="match status" value="1"/>
</dbReference>
<accession>A0A5N7CMZ4</accession>
<organism evidence="6">
    <name type="scientific">Petromyces alliaceus</name>
    <name type="common">Aspergillus alliaceus</name>
    <dbReference type="NCBI Taxonomy" id="209559"/>
    <lineage>
        <taxon>Eukaryota</taxon>
        <taxon>Fungi</taxon>
        <taxon>Dikarya</taxon>
        <taxon>Ascomycota</taxon>
        <taxon>Pezizomycotina</taxon>
        <taxon>Eurotiomycetes</taxon>
        <taxon>Eurotiomycetidae</taxon>
        <taxon>Eurotiales</taxon>
        <taxon>Aspergillaceae</taxon>
        <taxon>Aspergillus</taxon>
        <taxon>Aspergillus subgen. Circumdati</taxon>
    </lineage>
</organism>
<sequence length="270" mass="29190">MANFGTLLIIGATSGIGEELGRQYHAQGKTVIISGRRTARLDALTAELPGLGSIQIDVQDLHALPGKIDEAFTRYPNIDAVIVNAGIQKLLDYSNPDSTSNTYPATEAITKEITTNLTGPTVLARSVIEHFRASRPDQPSLLAFVTSGLALIPFPTFPVYCATKSALHHFAVILRNQLKDSPISIVEILPPYVETELDTAHVDELAERFGGKMPQGMPVKEYVKSVVRGLKVVDKDGKVQKYVADGMPRAAVDAWAQAIGPIAQNVYTDL</sequence>
<evidence type="ECO:0000256" key="2">
    <source>
        <dbReference type="ARBA" id="ARBA00022857"/>
    </source>
</evidence>
<dbReference type="GO" id="GO:0016491">
    <property type="term" value="F:oxidoreductase activity"/>
    <property type="evidence" value="ECO:0007669"/>
    <property type="project" value="UniProtKB-KW"/>
</dbReference>
<dbReference type="InterPro" id="IPR020904">
    <property type="entry name" value="Sc_DH/Rdtase_CS"/>
</dbReference>
<dbReference type="AlphaFoldDB" id="A0A5N7CMZ4"/>
<evidence type="ECO:0000256" key="3">
    <source>
        <dbReference type="ARBA" id="ARBA00023002"/>
    </source>
</evidence>
<dbReference type="EMBL" id="ML735218">
    <property type="protein sequence ID" value="KAE8395632.1"/>
    <property type="molecule type" value="Genomic_DNA"/>
</dbReference>
<dbReference type="PROSITE" id="PS51352">
    <property type="entry name" value="THIOREDOXIN_2"/>
    <property type="match status" value="1"/>
</dbReference>
<dbReference type="GO" id="GO:0016020">
    <property type="term" value="C:membrane"/>
    <property type="evidence" value="ECO:0007669"/>
    <property type="project" value="TreeGrafter"/>
</dbReference>
<dbReference type="PANTHER" id="PTHR44196:SF1">
    <property type="entry name" value="DEHYDROGENASE_REDUCTASE SDR FAMILY MEMBER 7B"/>
    <property type="match status" value="1"/>
</dbReference>
<protein>
    <recommendedName>
        <fullName evidence="5">Thioredoxin domain-containing protein</fullName>
    </recommendedName>
</protein>
<dbReference type="GO" id="GO:0044550">
    <property type="term" value="P:secondary metabolite biosynthetic process"/>
    <property type="evidence" value="ECO:0007669"/>
    <property type="project" value="UniProtKB-ARBA"/>
</dbReference>
<comment type="function">
    <text evidence="4">Putative oxidoreductase.</text>
</comment>
<evidence type="ECO:0000256" key="1">
    <source>
        <dbReference type="ARBA" id="ARBA00006484"/>
    </source>
</evidence>
<keyword evidence="2" id="KW-0521">NADP</keyword>
<dbReference type="Proteomes" id="UP000326877">
    <property type="component" value="Unassembled WGS sequence"/>
</dbReference>
<evidence type="ECO:0000259" key="5">
    <source>
        <dbReference type="PROSITE" id="PS51352"/>
    </source>
</evidence>